<dbReference type="InterPro" id="IPR007867">
    <property type="entry name" value="GMC_OxRtase_C"/>
</dbReference>
<dbReference type="Proteomes" id="UP001501161">
    <property type="component" value="Unassembled WGS sequence"/>
</dbReference>
<dbReference type="SUPFAM" id="SSF51905">
    <property type="entry name" value="FAD/NAD(P)-binding domain"/>
    <property type="match status" value="1"/>
</dbReference>
<dbReference type="InterPro" id="IPR000172">
    <property type="entry name" value="GMC_OxRdtase_N"/>
</dbReference>
<dbReference type="PANTHER" id="PTHR11552:SF147">
    <property type="entry name" value="CHOLINE DEHYDROGENASE, MITOCHONDRIAL"/>
    <property type="match status" value="1"/>
</dbReference>
<evidence type="ECO:0000313" key="6">
    <source>
        <dbReference type="EMBL" id="GAA2099872.1"/>
    </source>
</evidence>
<sequence>MTRPDADNGCVANYLSVGLWPASQQVEREHMPDEKFDYVVIGSGSAGGVVAARLTEDPDVRVLLLEAGPADDDDNIHIPLAFSMLFKTKWDWNYETTPQKHLDGRRAYWPRMKALGGCSSMNAMIYIRGNHADYDEWRDAYGATGWGFEDVLPYFVKAEGNTRLGGRYHGTDGPLHVEDRTYDHELSTAFVEAGVAAGLKRNDDFNGAEQEGVGLYQVTCRKGRRWSVADAYIHPADKRPNLTVRTEAFVTRILLEGNRAVGVAYTRGGEDHVVRVEAEVVLSGGAINSPQLLMLSGIGPGAHLRDLGIDVAVESSGVGQKLQDHPAAGILSYTKDTTDIAEMLGVGNLLKWKATGKGPLSSNVGEAGAFYTSRDDLDLPDIQLHVAPTGFYDNGMHEPVRRALTTAVTLVNVQSSGHVRLRSADPTWHPEIDPGYFDDRADLEAMIGGFRTALEILRQGPIATYVDEPWIPASTDPSDDDIIEGIGRLGQTLYHPVATCAMGTVEGSVVDPQLRVHGVEGLRVADASVMPRVPRGNTNAPTIMIGEKCADLIKESR</sequence>
<organism evidence="6 7">
    <name type="scientific">Nocardioides furvisabuli</name>
    <dbReference type="NCBI Taxonomy" id="375542"/>
    <lineage>
        <taxon>Bacteria</taxon>
        <taxon>Bacillati</taxon>
        <taxon>Actinomycetota</taxon>
        <taxon>Actinomycetes</taxon>
        <taxon>Propionibacteriales</taxon>
        <taxon>Nocardioidaceae</taxon>
        <taxon>Nocardioides</taxon>
    </lineage>
</organism>
<dbReference type="PIRSF" id="PIRSF000137">
    <property type="entry name" value="Alcohol_oxidase"/>
    <property type="match status" value="1"/>
</dbReference>
<keyword evidence="4" id="KW-0274">FAD</keyword>
<proteinExistence type="inferred from homology"/>
<feature type="domain" description="Glucose-methanol-choline oxidoreductase N-terminal" evidence="5">
    <location>
        <begin position="285"/>
        <end position="299"/>
    </location>
</feature>
<keyword evidence="7" id="KW-1185">Reference proteome</keyword>
<gene>
    <name evidence="6" type="ORF">GCM10009726_09580</name>
</gene>
<evidence type="ECO:0000313" key="7">
    <source>
        <dbReference type="Proteomes" id="UP001501161"/>
    </source>
</evidence>
<dbReference type="EMBL" id="BAAAMQ010000008">
    <property type="protein sequence ID" value="GAA2099872.1"/>
    <property type="molecule type" value="Genomic_DNA"/>
</dbReference>
<name>A0ABN2WVL9_9ACTN</name>
<evidence type="ECO:0000256" key="3">
    <source>
        <dbReference type="ARBA" id="ARBA00022630"/>
    </source>
</evidence>
<evidence type="ECO:0000256" key="4">
    <source>
        <dbReference type="ARBA" id="ARBA00022827"/>
    </source>
</evidence>
<dbReference type="Pfam" id="PF05199">
    <property type="entry name" value="GMC_oxred_C"/>
    <property type="match status" value="1"/>
</dbReference>
<dbReference type="InterPro" id="IPR012132">
    <property type="entry name" value="GMC_OxRdtase"/>
</dbReference>
<accession>A0ABN2WVL9</accession>
<dbReference type="Gene3D" id="3.50.50.60">
    <property type="entry name" value="FAD/NAD(P)-binding domain"/>
    <property type="match status" value="1"/>
</dbReference>
<comment type="similarity">
    <text evidence="2">Belongs to the GMC oxidoreductase family.</text>
</comment>
<reference evidence="6 7" key="1">
    <citation type="journal article" date="2019" name="Int. J. Syst. Evol. Microbiol.">
        <title>The Global Catalogue of Microorganisms (GCM) 10K type strain sequencing project: providing services to taxonomists for standard genome sequencing and annotation.</title>
        <authorList>
            <consortium name="The Broad Institute Genomics Platform"/>
            <consortium name="The Broad Institute Genome Sequencing Center for Infectious Disease"/>
            <person name="Wu L."/>
            <person name="Ma J."/>
        </authorList>
    </citation>
    <scope>NUCLEOTIDE SEQUENCE [LARGE SCALE GENOMIC DNA]</scope>
    <source>
        <strain evidence="6 7">JCM 13813</strain>
    </source>
</reference>
<dbReference type="PROSITE" id="PS00624">
    <property type="entry name" value="GMC_OXRED_2"/>
    <property type="match status" value="1"/>
</dbReference>
<protein>
    <submittedName>
        <fullName evidence="6">GMC family oxidoreductase N-terminal domain-containing protein</fullName>
    </submittedName>
</protein>
<dbReference type="Pfam" id="PF00732">
    <property type="entry name" value="GMC_oxred_N"/>
    <property type="match status" value="1"/>
</dbReference>
<comment type="cofactor">
    <cofactor evidence="1">
        <name>FAD</name>
        <dbReference type="ChEBI" id="CHEBI:57692"/>
    </cofactor>
</comment>
<evidence type="ECO:0000256" key="1">
    <source>
        <dbReference type="ARBA" id="ARBA00001974"/>
    </source>
</evidence>
<dbReference type="Gene3D" id="3.30.560.10">
    <property type="entry name" value="Glucose Oxidase, domain 3"/>
    <property type="match status" value="1"/>
</dbReference>
<comment type="caution">
    <text evidence="6">The sequence shown here is derived from an EMBL/GenBank/DDBJ whole genome shotgun (WGS) entry which is preliminary data.</text>
</comment>
<dbReference type="InterPro" id="IPR036188">
    <property type="entry name" value="FAD/NAD-bd_sf"/>
</dbReference>
<evidence type="ECO:0000256" key="2">
    <source>
        <dbReference type="ARBA" id="ARBA00010790"/>
    </source>
</evidence>
<dbReference type="PANTHER" id="PTHR11552">
    <property type="entry name" value="GLUCOSE-METHANOL-CHOLINE GMC OXIDOREDUCTASE"/>
    <property type="match status" value="1"/>
</dbReference>
<dbReference type="SUPFAM" id="SSF54373">
    <property type="entry name" value="FAD-linked reductases, C-terminal domain"/>
    <property type="match status" value="1"/>
</dbReference>
<evidence type="ECO:0000259" key="5">
    <source>
        <dbReference type="PROSITE" id="PS00624"/>
    </source>
</evidence>
<keyword evidence="3" id="KW-0285">Flavoprotein</keyword>